<keyword evidence="2" id="KW-1185">Reference proteome</keyword>
<comment type="caution">
    <text evidence="1">The sequence shown here is derived from an EMBL/GenBank/DDBJ whole genome shotgun (WGS) entry which is preliminary data.</text>
</comment>
<evidence type="ECO:0000313" key="1">
    <source>
        <dbReference type="EMBL" id="KAJ1951295.1"/>
    </source>
</evidence>
<keyword evidence="1" id="KW-0378">Hydrolase</keyword>
<name>A0ACC1JHG3_9FUNG</name>
<accession>A0ACC1JHG3</accession>
<evidence type="ECO:0000313" key="2">
    <source>
        <dbReference type="Proteomes" id="UP001150603"/>
    </source>
</evidence>
<gene>
    <name evidence="1" type="primary">VPS70_1</name>
    <name evidence="1" type="ORF">FBU59_000245</name>
</gene>
<organism evidence="1 2">
    <name type="scientific">Linderina macrospora</name>
    <dbReference type="NCBI Taxonomy" id="4868"/>
    <lineage>
        <taxon>Eukaryota</taxon>
        <taxon>Fungi</taxon>
        <taxon>Fungi incertae sedis</taxon>
        <taxon>Zoopagomycota</taxon>
        <taxon>Kickxellomycotina</taxon>
        <taxon>Kickxellomycetes</taxon>
        <taxon>Kickxellales</taxon>
        <taxon>Kickxellaceae</taxon>
        <taxon>Linderina</taxon>
    </lineage>
</organism>
<keyword evidence="1" id="KW-0121">Carboxypeptidase</keyword>
<keyword evidence="1" id="KW-0645">Protease</keyword>
<proteinExistence type="predicted"/>
<dbReference type="Proteomes" id="UP001150603">
    <property type="component" value="Unassembled WGS sequence"/>
</dbReference>
<protein>
    <submittedName>
        <fullName evidence="1">Vacuolar protein sorting-associated protein 70</fullName>
        <ecNumber evidence="1">3.4.17.21</ecNumber>
    </submittedName>
</protein>
<sequence>MQSQLLPLSDMPEKLPLLPHSGRSSRSTHAAKALLVMASALILAGIVMVLCQCWSDLDHFDEPEKQQFDALSLFLGIPSAERLRDNLWYYTSGTHVAGINRTQAVYTRDYFRNQGISADIVEYYPWLNYPVDQRVALFNATTSEVLFEAGLKEDVIPGDPASSDPNNLPAFHGYSADGNVTGQLVYANYGSVDDFKALKAAGISVKDKIVLVRYGNLFRGLKVHGAELEGARGVLIYSDPAEDGYVQGSVYPEGPWRPESSFQRGSVQRMTVYPGDPLTPGYAATEDAPRLDPSKATNINHIPSLPLSHRDAEPLLRALKGQGKQASEVGDNWVGGLTSKGVEYWTGPSELNVNLLNKVEYKTMPIQNVIAKIPGQKHSEEAVIIGNHRDAWCAGASDPASGSAAMLEVARSFGELLKQGWQPRRTIILASWDAEEYFAVGSTEWGEDKSDWIRENVVAYLNLDGGVRGHNIQFKATPNLRPLIYDVTKRVKHPHSNKSVYDMWYERENSVQKTHRKSHKPHVGPLGSGSDYTVFLNHLGVSSVDFKFDGGSGVYHSNYDSFKWMTDFVDPDFSYHCAITQIWGALTITLADAPVLPFDVHEYAKDLHKYIDELKTRITSSSRINHTVAKRALRQLYKAADKLGTSARHIEAERRHLQKKYGERCSMIGHHRLTVCSDIRSSINSRLYKLERDFIDPMGLPGRKWYRHVLVSPGKWLGYGSQTLPALTEAVEEGDWKRFKALAKRTSEIINRAAWSLREA</sequence>
<reference evidence="1" key="1">
    <citation type="submission" date="2022-07" db="EMBL/GenBank/DDBJ databases">
        <title>Phylogenomic reconstructions and comparative analyses of Kickxellomycotina fungi.</title>
        <authorList>
            <person name="Reynolds N.K."/>
            <person name="Stajich J.E."/>
            <person name="Barry K."/>
            <person name="Grigoriev I.V."/>
            <person name="Crous P."/>
            <person name="Smith M.E."/>
        </authorList>
    </citation>
    <scope>NUCLEOTIDE SEQUENCE</scope>
    <source>
        <strain evidence="1">NRRL 5244</strain>
    </source>
</reference>
<dbReference type="EMBL" id="JANBPW010000031">
    <property type="protein sequence ID" value="KAJ1951295.1"/>
    <property type="molecule type" value="Genomic_DNA"/>
</dbReference>
<dbReference type="EC" id="3.4.17.21" evidence="1"/>